<accession>A0A026W9F2</accession>
<sequence>MPSPSLDRPCQGGIAAILAMDSPDASVVPEKERNIIVVRASVGARCPIRDTIRASFADLCIGGERESESAPRRVRTHACTHGDKYVRRRMIVFFPPGSANLPRDGDGPRFSVFCERMGSRGDVNASNVCGEGERYGHHQHEGHLFLVLLQGSPRLLRLTVSARIHLRTRDLAANSTLLLDVAPKAPNVRHGRQSDITAHQKSAHCRRRPSETILVIPGRSILRREAAVSQLGSSTRVVIVVTANDRARRYPRDQPIGLRSSDDPRRSSLRLVADSPEEPPARLTIRLADLVVTE</sequence>
<dbReference type="EMBL" id="KK107321">
    <property type="protein sequence ID" value="EZA52737.1"/>
    <property type="molecule type" value="Genomic_DNA"/>
</dbReference>
<name>A0A026W9F2_OOCBI</name>
<reference evidence="2 3" key="1">
    <citation type="journal article" date="2014" name="Curr. Biol.">
        <title>The genome of the clonal raider ant Cerapachys biroi.</title>
        <authorList>
            <person name="Oxley P.R."/>
            <person name="Ji L."/>
            <person name="Fetter-Pruneda I."/>
            <person name="McKenzie S.K."/>
            <person name="Li C."/>
            <person name="Hu H."/>
            <person name="Zhang G."/>
            <person name="Kronauer D.J."/>
        </authorList>
    </citation>
    <scope>NUCLEOTIDE SEQUENCE [LARGE SCALE GENOMIC DNA]</scope>
</reference>
<feature type="region of interest" description="Disordered" evidence="1">
    <location>
        <begin position="251"/>
        <end position="276"/>
    </location>
</feature>
<organism evidence="2 3">
    <name type="scientific">Ooceraea biroi</name>
    <name type="common">Clonal raider ant</name>
    <name type="synonym">Cerapachys biroi</name>
    <dbReference type="NCBI Taxonomy" id="2015173"/>
    <lineage>
        <taxon>Eukaryota</taxon>
        <taxon>Metazoa</taxon>
        <taxon>Ecdysozoa</taxon>
        <taxon>Arthropoda</taxon>
        <taxon>Hexapoda</taxon>
        <taxon>Insecta</taxon>
        <taxon>Pterygota</taxon>
        <taxon>Neoptera</taxon>
        <taxon>Endopterygota</taxon>
        <taxon>Hymenoptera</taxon>
        <taxon>Apocrita</taxon>
        <taxon>Aculeata</taxon>
        <taxon>Formicoidea</taxon>
        <taxon>Formicidae</taxon>
        <taxon>Dorylinae</taxon>
        <taxon>Ooceraea</taxon>
    </lineage>
</organism>
<dbReference type="AlphaFoldDB" id="A0A026W9F2"/>
<evidence type="ECO:0000313" key="3">
    <source>
        <dbReference type="Proteomes" id="UP000053097"/>
    </source>
</evidence>
<dbReference type="Proteomes" id="UP000053097">
    <property type="component" value="Unassembled WGS sequence"/>
</dbReference>
<keyword evidence="3" id="KW-1185">Reference proteome</keyword>
<proteinExistence type="predicted"/>
<protein>
    <submittedName>
        <fullName evidence="2">Uncharacterized protein</fullName>
    </submittedName>
</protein>
<gene>
    <name evidence="2" type="ORF">X777_07118</name>
</gene>
<evidence type="ECO:0000256" key="1">
    <source>
        <dbReference type="SAM" id="MobiDB-lite"/>
    </source>
</evidence>
<evidence type="ECO:0000313" key="2">
    <source>
        <dbReference type="EMBL" id="EZA52737.1"/>
    </source>
</evidence>